<name>A0A1I8A9X7_9BILA</name>
<dbReference type="AlphaFoldDB" id="A0A1I8A9X7"/>
<dbReference type="WBParaSite" id="L893_g34041.t1">
    <property type="protein sequence ID" value="L893_g34041.t1"/>
    <property type="gene ID" value="L893_g34041"/>
</dbReference>
<evidence type="ECO:0000313" key="2">
    <source>
        <dbReference type="WBParaSite" id="L893_g34041.t1"/>
    </source>
</evidence>
<keyword evidence="1" id="KW-1185">Reference proteome</keyword>
<accession>A0A1I8A9X7</accession>
<sequence>MERRERNASVQHTATPYVDVIVKFLTKSDRGARDALKCVLRKHINATSPFCLPECNPMCMHRTQEVMAPVPGNFQRPPSGAFPDHTVQAVPTSVVKIVIEPGLQRSDCSDHCQKKCGMSCGSANNCNAQCGSICLPVCLENALPEPAHHDIPETPMLDAPQWEISCAPPCMPHCSTNCLRDHNVCVVDCLDSCKSACKHGPSSPVRCEIQCVYNCQNSCVLPKKLSCQSQCEQQCTAISSNSGNCPDNCAMHCGTTR</sequence>
<organism evidence="1 2">
    <name type="scientific">Steinernema glaseri</name>
    <dbReference type="NCBI Taxonomy" id="37863"/>
    <lineage>
        <taxon>Eukaryota</taxon>
        <taxon>Metazoa</taxon>
        <taxon>Ecdysozoa</taxon>
        <taxon>Nematoda</taxon>
        <taxon>Chromadorea</taxon>
        <taxon>Rhabditida</taxon>
        <taxon>Tylenchina</taxon>
        <taxon>Panagrolaimomorpha</taxon>
        <taxon>Strongyloidoidea</taxon>
        <taxon>Steinernematidae</taxon>
        <taxon>Steinernema</taxon>
    </lineage>
</organism>
<dbReference type="Proteomes" id="UP000095287">
    <property type="component" value="Unplaced"/>
</dbReference>
<evidence type="ECO:0000313" key="1">
    <source>
        <dbReference type="Proteomes" id="UP000095287"/>
    </source>
</evidence>
<proteinExistence type="predicted"/>
<protein>
    <submittedName>
        <fullName evidence="2">WAP domain-containing protein</fullName>
    </submittedName>
</protein>
<reference evidence="2" key="1">
    <citation type="submission" date="2016-11" db="UniProtKB">
        <authorList>
            <consortium name="WormBaseParasite"/>
        </authorList>
    </citation>
    <scope>IDENTIFICATION</scope>
</reference>